<name>A0A9W4HDM9_PENOL</name>
<organism evidence="1 2">
    <name type="scientific">Penicillium olsonii</name>
    <dbReference type="NCBI Taxonomy" id="99116"/>
    <lineage>
        <taxon>Eukaryota</taxon>
        <taxon>Fungi</taxon>
        <taxon>Dikarya</taxon>
        <taxon>Ascomycota</taxon>
        <taxon>Pezizomycotina</taxon>
        <taxon>Eurotiomycetes</taxon>
        <taxon>Eurotiomycetidae</taxon>
        <taxon>Eurotiales</taxon>
        <taxon>Aspergillaceae</taxon>
        <taxon>Penicillium</taxon>
    </lineage>
</organism>
<sequence>MSAASNIYLADPALPVLADALLRQTETADTYPISNNAPPKSNWNLQDDWTKGFQSSDQGIFRPGAVLAFSRLQGRSDESNEYIAQIPRYLLIKQLRSITPSHETSAFIIHPGSFEGFAPRTLLWDLQSSLEEQPGLPKEEAIRRLDSVQLFPVHSFINAAQAIAKVSDVLQGAGENQEHSTESNSPEKTPIFLIVVGLDYFTEGVIRSSNPAKGAAYLTATLRTLTRLSRVHPHLSVMLVNTSGLGNLNSGWDKHPQSTGQAHGNEGARNPLEEGIHSVFHTDIPSLFPTLLMKTLDQGIDTHLLLSHSGGSQVIEVIKDRVGDGLGRWGIWKQQ</sequence>
<dbReference type="EMBL" id="CAJVOS010000010">
    <property type="protein sequence ID" value="CAG7978561.1"/>
    <property type="molecule type" value="Genomic_DNA"/>
</dbReference>
<reference evidence="1" key="1">
    <citation type="submission" date="2021-07" db="EMBL/GenBank/DDBJ databases">
        <authorList>
            <person name="Branca A.L. A."/>
        </authorList>
    </citation>
    <scope>NUCLEOTIDE SEQUENCE</scope>
</reference>
<gene>
    <name evidence="1" type="ORF">POLS_LOCUS1228</name>
</gene>
<protein>
    <submittedName>
        <fullName evidence="1">Uncharacterized protein</fullName>
    </submittedName>
</protein>
<accession>A0A9W4HDM9</accession>
<evidence type="ECO:0000313" key="1">
    <source>
        <dbReference type="EMBL" id="CAG7978561.1"/>
    </source>
</evidence>
<proteinExistence type="predicted"/>
<dbReference type="OrthoDB" id="4344093at2759"/>
<keyword evidence="2" id="KW-1185">Reference proteome</keyword>
<comment type="caution">
    <text evidence="1">The sequence shown here is derived from an EMBL/GenBank/DDBJ whole genome shotgun (WGS) entry which is preliminary data.</text>
</comment>
<dbReference type="Proteomes" id="UP001153618">
    <property type="component" value="Unassembled WGS sequence"/>
</dbReference>
<evidence type="ECO:0000313" key="2">
    <source>
        <dbReference type="Proteomes" id="UP001153618"/>
    </source>
</evidence>
<dbReference type="AlphaFoldDB" id="A0A9W4HDM9"/>